<dbReference type="InterPro" id="IPR012334">
    <property type="entry name" value="Pectin_lyas_fold"/>
</dbReference>
<feature type="compositionally biased region" description="Polar residues" evidence="1">
    <location>
        <begin position="1"/>
        <end position="10"/>
    </location>
</feature>
<gene>
    <name evidence="2" type="ORF">L6773_13760</name>
</gene>
<keyword evidence="3" id="KW-1185">Reference proteome</keyword>
<evidence type="ECO:0000313" key="3">
    <source>
        <dbReference type="Proteomes" id="UP001165366"/>
    </source>
</evidence>
<reference evidence="2" key="1">
    <citation type="submission" date="2022-01" db="EMBL/GenBank/DDBJ databases">
        <authorList>
            <person name="Wang Y."/>
        </authorList>
    </citation>
    <scope>NUCLEOTIDE SEQUENCE</scope>
    <source>
        <strain evidence="2">WB101</strain>
    </source>
</reference>
<comment type="caution">
    <text evidence="2">The sequence shown here is derived from an EMBL/GenBank/DDBJ whole genome shotgun (WGS) entry which is preliminary data.</text>
</comment>
<name>A0ABS9KFP4_9BACT</name>
<evidence type="ECO:0000256" key="1">
    <source>
        <dbReference type="SAM" id="MobiDB-lite"/>
    </source>
</evidence>
<dbReference type="Proteomes" id="UP001165366">
    <property type="component" value="Unassembled WGS sequence"/>
</dbReference>
<dbReference type="Gene3D" id="2.160.20.10">
    <property type="entry name" value="Single-stranded right-handed beta-helix, Pectin lyase-like"/>
    <property type="match status" value="1"/>
</dbReference>
<protein>
    <recommendedName>
        <fullName evidence="4">Pectate lyase superfamily protein domain-containing protein</fullName>
    </recommendedName>
</protein>
<dbReference type="RefSeq" id="WP_237855000.1">
    <property type="nucleotide sequence ID" value="NZ_JAKLWS010000019.1"/>
</dbReference>
<dbReference type="SUPFAM" id="SSF51126">
    <property type="entry name" value="Pectin lyase-like"/>
    <property type="match status" value="1"/>
</dbReference>
<feature type="region of interest" description="Disordered" evidence="1">
    <location>
        <begin position="1"/>
        <end position="27"/>
    </location>
</feature>
<proteinExistence type="predicted"/>
<organism evidence="2 3">
    <name type="scientific">Rhodohalobacter sulfatireducens</name>
    <dbReference type="NCBI Taxonomy" id="2911366"/>
    <lineage>
        <taxon>Bacteria</taxon>
        <taxon>Pseudomonadati</taxon>
        <taxon>Balneolota</taxon>
        <taxon>Balneolia</taxon>
        <taxon>Balneolales</taxon>
        <taxon>Balneolaceae</taxon>
        <taxon>Rhodohalobacter</taxon>
    </lineage>
</organism>
<dbReference type="InterPro" id="IPR011050">
    <property type="entry name" value="Pectin_lyase_fold/virulence"/>
</dbReference>
<sequence>MTQKNTQSNKKWIVSGDPSPTGSPILDGLTNGASYAIKTKPSSLKSGQASKLHNQGLSRNQFNHPVVKKWKDELPIPIYEDGFRKRIQEDILALIPTSSVVENIADHGARDGEIAKDAFDSAIDSLPPGGRLIIPDGTYYLNDYTISKSLIVDCRGTLKRMNFGENGQTTSTQIIKLEAPCVWDGGIMDGNRESWMSHGFTGRHYSIQVKAQCIIKNVTGLNSIRRTDHRRFRWSGFRIEDQAYLENCVSERAVRGFNVQPSNTMYKEDNDGTISEFKGVYFYKCRSNNYEEKGFGTGGTNGWIIVDDCGGYPAPYEEIRADSLFLWETDSNISEGHQITAMLHTVIMKNCNIKEWVQYYLIKSAQLKWMIFDHCDLTNYGLGWDQGAPSKIYFAQTKENTVRQVGTSILSFRSKFRCIDYNDGQYPYNSSLAGKTFPIVCNEFDNREDLAAYQKNDRVTSIYFFDSELECVKNEWYRGGHAWRVFWAENTGFMVHETGEAFVWSEEDGDQFVDKFVFDNCTFTDTDGNRTWIFDSRGDISEDSLIIINAKGNPRVGLSEFSHLETF</sequence>
<evidence type="ECO:0000313" key="2">
    <source>
        <dbReference type="EMBL" id="MCG2589640.1"/>
    </source>
</evidence>
<dbReference type="EMBL" id="JAKLWS010000019">
    <property type="protein sequence ID" value="MCG2589640.1"/>
    <property type="molecule type" value="Genomic_DNA"/>
</dbReference>
<reference evidence="2" key="2">
    <citation type="submission" date="2024-05" db="EMBL/GenBank/DDBJ databases">
        <title>Rhodohalobacter halophilus gen. nov., sp. nov., a moderately halophilic member of the family Balneolaceae.</title>
        <authorList>
            <person name="Xia J."/>
        </authorList>
    </citation>
    <scope>NUCLEOTIDE SEQUENCE</scope>
    <source>
        <strain evidence="2">WB101</strain>
    </source>
</reference>
<evidence type="ECO:0008006" key="4">
    <source>
        <dbReference type="Google" id="ProtNLM"/>
    </source>
</evidence>
<accession>A0ABS9KFP4</accession>